<evidence type="ECO:0000256" key="11">
    <source>
        <dbReference type="SAM" id="MobiDB-lite"/>
    </source>
</evidence>
<dbReference type="GO" id="GO:0019367">
    <property type="term" value="P:fatty acid elongation, saturated fatty acid"/>
    <property type="evidence" value="ECO:0007669"/>
    <property type="project" value="TreeGrafter"/>
</dbReference>
<comment type="similarity">
    <text evidence="10">Belongs to the ELO family.</text>
</comment>
<proteinExistence type="inferred from homology"/>
<evidence type="ECO:0000313" key="12">
    <source>
        <dbReference type="Proteomes" id="UP000192223"/>
    </source>
</evidence>
<dbReference type="RefSeq" id="XP_018326157.1">
    <property type="nucleotide sequence ID" value="XM_018470655.1"/>
</dbReference>
<dbReference type="GO" id="GO:0030148">
    <property type="term" value="P:sphingolipid biosynthetic process"/>
    <property type="evidence" value="ECO:0007669"/>
    <property type="project" value="TreeGrafter"/>
</dbReference>
<dbReference type="Pfam" id="PF01151">
    <property type="entry name" value="ELO"/>
    <property type="match status" value="1"/>
</dbReference>
<feature type="region of interest" description="Disordered" evidence="11">
    <location>
        <begin position="222"/>
        <end position="244"/>
    </location>
</feature>
<dbReference type="STRING" id="224129.A0A1W4X063"/>
<dbReference type="PANTHER" id="PTHR11157:SF162">
    <property type="entry name" value="ELONGATION OF VERY LONG CHAIN FATTY ACIDS PROTEIN"/>
    <property type="match status" value="1"/>
</dbReference>
<keyword evidence="5 10" id="KW-0276">Fatty acid metabolism</keyword>
<keyword evidence="7 10" id="KW-0443">Lipid metabolism</keyword>
<dbReference type="KEGG" id="apln:108737664"/>
<dbReference type="EC" id="2.3.1.199" evidence="10"/>
<dbReference type="GO" id="GO:0009922">
    <property type="term" value="F:fatty acid elongase activity"/>
    <property type="evidence" value="ECO:0007669"/>
    <property type="project" value="UniProtKB-EC"/>
</dbReference>
<evidence type="ECO:0000256" key="5">
    <source>
        <dbReference type="ARBA" id="ARBA00022832"/>
    </source>
</evidence>
<dbReference type="PANTHER" id="PTHR11157">
    <property type="entry name" value="FATTY ACID ACYL TRANSFERASE-RELATED"/>
    <property type="match status" value="1"/>
</dbReference>
<keyword evidence="8 10" id="KW-0472">Membrane</keyword>
<dbReference type="InParanoid" id="A0A1W4X063"/>
<dbReference type="GO" id="GO:0034626">
    <property type="term" value="P:fatty acid elongation, polyunsaturated fatty acid"/>
    <property type="evidence" value="ECO:0007669"/>
    <property type="project" value="TreeGrafter"/>
</dbReference>
<name>A0A1W4X063_AGRPL</name>
<keyword evidence="9 10" id="KW-0275">Fatty acid biosynthesis</keyword>
<dbReference type="GeneID" id="108737664"/>
<evidence type="ECO:0000256" key="4">
    <source>
        <dbReference type="ARBA" id="ARBA00022692"/>
    </source>
</evidence>
<evidence type="ECO:0000256" key="9">
    <source>
        <dbReference type="ARBA" id="ARBA00023160"/>
    </source>
</evidence>
<evidence type="ECO:0000256" key="7">
    <source>
        <dbReference type="ARBA" id="ARBA00023098"/>
    </source>
</evidence>
<feature type="transmembrane region" description="Helical" evidence="10">
    <location>
        <begin position="181"/>
        <end position="200"/>
    </location>
</feature>
<evidence type="ECO:0000256" key="1">
    <source>
        <dbReference type="ARBA" id="ARBA00004141"/>
    </source>
</evidence>
<keyword evidence="6 10" id="KW-1133">Transmembrane helix</keyword>
<comment type="catalytic activity">
    <reaction evidence="10">
        <text>a very-long-chain acyl-CoA + malonyl-CoA + H(+) = a very-long-chain 3-oxoacyl-CoA + CO2 + CoA</text>
        <dbReference type="Rhea" id="RHEA:32727"/>
        <dbReference type="ChEBI" id="CHEBI:15378"/>
        <dbReference type="ChEBI" id="CHEBI:16526"/>
        <dbReference type="ChEBI" id="CHEBI:57287"/>
        <dbReference type="ChEBI" id="CHEBI:57384"/>
        <dbReference type="ChEBI" id="CHEBI:90725"/>
        <dbReference type="ChEBI" id="CHEBI:90736"/>
        <dbReference type="EC" id="2.3.1.199"/>
    </reaction>
</comment>
<dbReference type="AlphaFoldDB" id="A0A1W4X063"/>
<evidence type="ECO:0000256" key="8">
    <source>
        <dbReference type="ARBA" id="ARBA00023136"/>
    </source>
</evidence>
<dbReference type="InterPro" id="IPR002076">
    <property type="entry name" value="ELO_fam"/>
</dbReference>
<feature type="transmembrane region" description="Helical" evidence="10">
    <location>
        <begin position="151"/>
        <end position="169"/>
    </location>
</feature>
<evidence type="ECO:0000256" key="2">
    <source>
        <dbReference type="ARBA" id="ARBA00022516"/>
    </source>
</evidence>
<sequence>MENRKPFNLRQTLIIYNLLQTIFSAWIFYEYLMSGWWGSYSFRCQPVDYSNNPVALRMARTCWWYYFSKFTEFFDTLFFILRKKNSHVSTLHVIHHGCMPFSVWMGLKFAPGGHSTFFALLNTFVHIVMYFYYMVAAMGPEYQKYIWWKKYLTTLQMVQFILIFTHQFQLLFTDCNYPKSFMIWIALHGILFLFLFSDFYKVKYTEDKPRNGGICMPVLGSEKSHRNGTSKTNGNVSNGKMVNGTHHENGNLSNTYMQSEFSNTYKPCYSNGINRGFVSQAKEEESNKKID</sequence>
<evidence type="ECO:0000256" key="6">
    <source>
        <dbReference type="ARBA" id="ARBA00022989"/>
    </source>
</evidence>
<keyword evidence="3 10" id="KW-0808">Transferase</keyword>
<evidence type="ECO:0000256" key="10">
    <source>
        <dbReference type="RuleBase" id="RU361115"/>
    </source>
</evidence>
<dbReference type="GO" id="GO:0005789">
    <property type="term" value="C:endoplasmic reticulum membrane"/>
    <property type="evidence" value="ECO:0007669"/>
    <property type="project" value="TreeGrafter"/>
</dbReference>
<comment type="caution">
    <text evidence="10">Lacks conserved residue(s) required for the propagation of feature annotation.</text>
</comment>
<protein>
    <recommendedName>
        <fullName evidence="10">Elongation of very long chain fatty acids protein</fullName>
        <ecNumber evidence="10">2.3.1.199</ecNumber>
    </recommendedName>
    <alternativeName>
        <fullName evidence="10">Very-long-chain 3-oxoacyl-CoA synthase</fullName>
    </alternativeName>
</protein>
<gene>
    <name evidence="13" type="primary">LOC108737664</name>
</gene>
<dbReference type="OrthoDB" id="434092at2759"/>
<comment type="subcellular location">
    <subcellularLocation>
        <location evidence="1">Membrane</location>
        <topology evidence="1">Multi-pass membrane protein</topology>
    </subcellularLocation>
</comment>
<accession>A0A1W4X063</accession>
<keyword evidence="12" id="KW-1185">Reference proteome</keyword>
<reference evidence="13" key="1">
    <citation type="submission" date="2025-08" db="UniProtKB">
        <authorList>
            <consortium name="RefSeq"/>
        </authorList>
    </citation>
    <scope>IDENTIFICATION</scope>
</reference>
<keyword evidence="4 10" id="KW-0812">Transmembrane</keyword>
<feature type="transmembrane region" description="Helical" evidence="10">
    <location>
        <begin position="117"/>
        <end position="139"/>
    </location>
</feature>
<dbReference type="GO" id="GO:0034625">
    <property type="term" value="P:fatty acid elongation, monounsaturated fatty acid"/>
    <property type="evidence" value="ECO:0007669"/>
    <property type="project" value="TreeGrafter"/>
</dbReference>
<feature type="transmembrane region" description="Helical" evidence="10">
    <location>
        <begin position="12"/>
        <end position="29"/>
    </location>
</feature>
<evidence type="ECO:0000256" key="3">
    <source>
        <dbReference type="ARBA" id="ARBA00022679"/>
    </source>
</evidence>
<organism evidence="12 13">
    <name type="scientific">Agrilus planipennis</name>
    <name type="common">Emerald ash borer</name>
    <name type="synonym">Agrilus marcopoli</name>
    <dbReference type="NCBI Taxonomy" id="224129"/>
    <lineage>
        <taxon>Eukaryota</taxon>
        <taxon>Metazoa</taxon>
        <taxon>Ecdysozoa</taxon>
        <taxon>Arthropoda</taxon>
        <taxon>Hexapoda</taxon>
        <taxon>Insecta</taxon>
        <taxon>Pterygota</taxon>
        <taxon>Neoptera</taxon>
        <taxon>Endopterygota</taxon>
        <taxon>Coleoptera</taxon>
        <taxon>Polyphaga</taxon>
        <taxon>Elateriformia</taxon>
        <taxon>Buprestoidea</taxon>
        <taxon>Buprestidae</taxon>
        <taxon>Agrilinae</taxon>
        <taxon>Agrilus</taxon>
    </lineage>
</organism>
<evidence type="ECO:0000313" key="13">
    <source>
        <dbReference type="RefSeq" id="XP_018326157.1"/>
    </source>
</evidence>
<dbReference type="Proteomes" id="UP000192223">
    <property type="component" value="Unplaced"/>
</dbReference>
<feature type="compositionally biased region" description="Polar residues" evidence="11">
    <location>
        <begin position="227"/>
        <end position="240"/>
    </location>
</feature>
<keyword evidence="2 10" id="KW-0444">Lipid biosynthesis</keyword>
<dbReference type="GO" id="GO:0042761">
    <property type="term" value="P:very long-chain fatty acid biosynthetic process"/>
    <property type="evidence" value="ECO:0007669"/>
    <property type="project" value="TreeGrafter"/>
</dbReference>